<protein>
    <submittedName>
        <fullName evidence="2">Epoxide hydrolase-like</fullName>
    </submittedName>
</protein>
<dbReference type="Pfam" id="PF12697">
    <property type="entry name" value="Abhydrolase_6"/>
    <property type="match status" value="1"/>
</dbReference>
<dbReference type="GO" id="GO:0016787">
    <property type="term" value="F:hydrolase activity"/>
    <property type="evidence" value="ECO:0007669"/>
    <property type="project" value="UniProtKB-KW"/>
</dbReference>
<organism evidence="2 3">
    <name type="scientific">Trema orientale</name>
    <name type="common">Charcoal tree</name>
    <name type="synonym">Celtis orientalis</name>
    <dbReference type="NCBI Taxonomy" id="63057"/>
    <lineage>
        <taxon>Eukaryota</taxon>
        <taxon>Viridiplantae</taxon>
        <taxon>Streptophyta</taxon>
        <taxon>Embryophyta</taxon>
        <taxon>Tracheophyta</taxon>
        <taxon>Spermatophyta</taxon>
        <taxon>Magnoliopsida</taxon>
        <taxon>eudicotyledons</taxon>
        <taxon>Gunneridae</taxon>
        <taxon>Pentapetalae</taxon>
        <taxon>rosids</taxon>
        <taxon>fabids</taxon>
        <taxon>Rosales</taxon>
        <taxon>Cannabaceae</taxon>
        <taxon>Trema</taxon>
    </lineage>
</organism>
<sequence length="319" mass="36346">MSRCFSFTESKNWCYRSAFAKSGLRSTITNLHDGSTRVHCWVPEDPINHSKPNLLLIHGLGANALWQWGDLVRHLVPYFNVYVPDLVFFGESHTTRPERTEVFQAECVARVMEAHSARRLSVVGLSYGGFVGYRLAAQYGELVEKVVMCGAGVSMEEKDLSEGNLFKVSDLEEAARILVPQTPERLRELVGYTFYKPPLPLGLLPSCLFTDFIDAMCTEYVEEKRDLIRSIPKNRKLSDLPKIPQPTLIIWGEHDQVFPLELAHRLKRHLGENARLVIIKNAGHAFNVEKPKEFYKHLKSFLFDSQPPIINPSNSQNHK</sequence>
<evidence type="ECO:0000313" key="2">
    <source>
        <dbReference type="EMBL" id="POO03970.1"/>
    </source>
</evidence>
<dbReference type="Proteomes" id="UP000237000">
    <property type="component" value="Unassembled WGS sequence"/>
</dbReference>
<dbReference type="PRINTS" id="PR00111">
    <property type="entry name" value="ABHYDROLASE"/>
</dbReference>
<dbReference type="STRING" id="63057.A0A2P5G1P5"/>
<evidence type="ECO:0000313" key="3">
    <source>
        <dbReference type="Proteomes" id="UP000237000"/>
    </source>
</evidence>
<dbReference type="PANTHER" id="PTHR43139:SF59">
    <property type="entry name" value="ALPHA_BETA-HYDROLASES SUPERFAMILY PROTEIN"/>
    <property type="match status" value="1"/>
</dbReference>
<dbReference type="EMBL" id="JXTC01000001">
    <property type="protein sequence ID" value="POO03970.1"/>
    <property type="molecule type" value="Genomic_DNA"/>
</dbReference>
<dbReference type="Gene3D" id="3.40.50.1820">
    <property type="entry name" value="alpha/beta hydrolase"/>
    <property type="match status" value="1"/>
</dbReference>
<dbReference type="SUPFAM" id="SSF53474">
    <property type="entry name" value="alpha/beta-Hydrolases"/>
    <property type="match status" value="1"/>
</dbReference>
<dbReference type="InParanoid" id="A0A2P5G1P5"/>
<name>A0A2P5G1P5_TREOI</name>
<gene>
    <name evidence="2" type="ORF">TorRG33x02_002740</name>
</gene>
<dbReference type="PRINTS" id="PR00412">
    <property type="entry name" value="EPOXHYDRLASE"/>
</dbReference>
<feature type="domain" description="AB hydrolase-1" evidence="1">
    <location>
        <begin position="54"/>
        <end position="295"/>
    </location>
</feature>
<dbReference type="InterPro" id="IPR000639">
    <property type="entry name" value="Epox_hydrolase-like"/>
</dbReference>
<dbReference type="InterPro" id="IPR029058">
    <property type="entry name" value="AB_hydrolase_fold"/>
</dbReference>
<dbReference type="AlphaFoldDB" id="A0A2P5G1P5"/>
<dbReference type="InterPro" id="IPR052370">
    <property type="entry name" value="Meta-cleavage_hydrolase"/>
</dbReference>
<comment type="caution">
    <text evidence="2">The sequence shown here is derived from an EMBL/GenBank/DDBJ whole genome shotgun (WGS) entry which is preliminary data.</text>
</comment>
<keyword evidence="3" id="KW-1185">Reference proteome</keyword>
<accession>A0A2P5G1P5</accession>
<proteinExistence type="predicted"/>
<dbReference type="PANTHER" id="PTHR43139">
    <property type="entry name" value="SI:DKEY-122A22.2"/>
    <property type="match status" value="1"/>
</dbReference>
<dbReference type="OrthoDB" id="6431331at2759"/>
<evidence type="ECO:0000259" key="1">
    <source>
        <dbReference type="Pfam" id="PF12697"/>
    </source>
</evidence>
<reference evidence="3" key="1">
    <citation type="submission" date="2016-06" db="EMBL/GenBank/DDBJ databases">
        <title>Parallel loss of symbiosis genes in relatives of nitrogen-fixing non-legume Parasponia.</title>
        <authorList>
            <person name="Van Velzen R."/>
            <person name="Holmer R."/>
            <person name="Bu F."/>
            <person name="Rutten L."/>
            <person name="Van Zeijl A."/>
            <person name="Liu W."/>
            <person name="Santuari L."/>
            <person name="Cao Q."/>
            <person name="Sharma T."/>
            <person name="Shen D."/>
            <person name="Roswanjaya Y."/>
            <person name="Wardhani T."/>
            <person name="Kalhor M.S."/>
            <person name="Jansen J."/>
            <person name="Van den Hoogen J."/>
            <person name="Gungor B."/>
            <person name="Hartog M."/>
            <person name="Hontelez J."/>
            <person name="Verver J."/>
            <person name="Yang W.-C."/>
            <person name="Schijlen E."/>
            <person name="Repin R."/>
            <person name="Schilthuizen M."/>
            <person name="Schranz E."/>
            <person name="Heidstra R."/>
            <person name="Miyata K."/>
            <person name="Fedorova E."/>
            <person name="Kohlen W."/>
            <person name="Bisseling T."/>
            <person name="Smit S."/>
            <person name="Geurts R."/>
        </authorList>
    </citation>
    <scope>NUCLEOTIDE SEQUENCE [LARGE SCALE GENOMIC DNA]</scope>
    <source>
        <strain evidence="3">cv. RG33-2</strain>
    </source>
</reference>
<keyword evidence="2" id="KW-0378">Hydrolase</keyword>
<dbReference type="InterPro" id="IPR000073">
    <property type="entry name" value="AB_hydrolase_1"/>
</dbReference>